<evidence type="ECO:0000313" key="2">
    <source>
        <dbReference type="Proteomes" id="UP001501436"/>
    </source>
</evidence>
<evidence type="ECO:0008006" key="3">
    <source>
        <dbReference type="Google" id="ProtNLM"/>
    </source>
</evidence>
<dbReference type="EMBL" id="BAABJI010000002">
    <property type="protein sequence ID" value="GAA4913623.1"/>
    <property type="molecule type" value="Genomic_DNA"/>
</dbReference>
<accession>A0ABP9FS21</accession>
<keyword evidence="2" id="KW-1185">Reference proteome</keyword>
<reference evidence="2" key="1">
    <citation type="journal article" date="2019" name="Int. J. Syst. Evol. Microbiol.">
        <title>The Global Catalogue of Microorganisms (GCM) 10K type strain sequencing project: providing services to taxonomists for standard genome sequencing and annotation.</title>
        <authorList>
            <consortium name="The Broad Institute Genomics Platform"/>
            <consortium name="The Broad Institute Genome Sequencing Center for Infectious Disease"/>
            <person name="Wu L."/>
            <person name="Ma J."/>
        </authorList>
    </citation>
    <scope>NUCLEOTIDE SEQUENCE [LARGE SCALE GENOMIC DNA]</scope>
    <source>
        <strain evidence="2">JCM 18283</strain>
    </source>
</reference>
<protein>
    <recommendedName>
        <fullName evidence="3">Lipocalin-like protein</fullName>
    </recommendedName>
</protein>
<gene>
    <name evidence="1" type="ORF">GCM10023313_16140</name>
</gene>
<evidence type="ECO:0000313" key="1">
    <source>
        <dbReference type="EMBL" id="GAA4913623.1"/>
    </source>
</evidence>
<comment type="caution">
    <text evidence="1">The sequence shown here is derived from an EMBL/GenBank/DDBJ whole genome shotgun (WGS) entry which is preliminary data.</text>
</comment>
<dbReference type="RefSeq" id="WP_345330546.1">
    <property type="nucleotide sequence ID" value="NZ_BAABJI010000002.1"/>
</dbReference>
<proteinExistence type="predicted"/>
<name>A0ABP9FS21_9SPHI</name>
<dbReference type="Proteomes" id="UP001501436">
    <property type="component" value="Unassembled WGS sequence"/>
</dbReference>
<sequence>MKNAIIAFLAVLTLFSCKTAKLPIETESISLANLKGAWDWKKTTGGFAGVTITPETARYILHLEFKDDELLFFKNNEATRGYHFSLVKDKTIYSADSLYIIKPDNSENEIPLVVTKMVKDTIILADNVNDGFSSTYVKRKN</sequence>
<organism evidence="1 2">
    <name type="scientific">Mucilaginibacter defluvii</name>
    <dbReference type="NCBI Taxonomy" id="1196019"/>
    <lineage>
        <taxon>Bacteria</taxon>
        <taxon>Pseudomonadati</taxon>
        <taxon>Bacteroidota</taxon>
        <taxon>Sphingobacteriia</taxon>
        <taxon>Sphingobacteriales</taxon>
        <taxon>Sphingobacteriaceae</taxon>
        <taxon>Mucilaginibacter</taxon>
    </lineage>
</organism>
<dbReference type="PROSITE" id="PS51257">
    <property type="entry name" value="PROKAR_LIPOPROTEIN"/>
    <property type="match status" value="1"/>
</dbReference>